<organism evidence="3 4">
    <name type="scientific">Cercophora scortea</name>
    <dbReference type="NCBI Taxonomy" id="314031"/>
    <lineage>
        <taxon>Eukaryota</taxon>
        <taxon>Fungi</taxon>
        <taxon>Dikarya</taxon>
        <taxon>Ascomycota</taxon>
        <taxon>Pezizomycotina</taxon>
        <taxon>Sordariomycetes</taxon>
        <taxon>Sordariomycetidae</taxon>
        <taxon>Sordariales</taxon>
        <taxon>Lasiosphaeriaceae</taxon>
        <taxon>Cercophora</taxon>
    </lineage>
</organism>
<keyword evidence="4" id="KW-1185">Reference proteome</keyword>
<comment type="caution">
    <text evidence="3">The sequence shown here is derived from an EMBL/GenBank/DDBJ whole genome shotgun (WGS) entry which is preliminary data.</text>
</comment>
<sequence length="133" mass="14184">MSIAATKLLHLTPRDAPPPSSPPPPKPTPNADGTIDPAWIAVCIILPLGALAALLCLAGKKKETKTKLYQVRYDTNYDNRVWLEPLSDCARSSSSSSGTSNAATSSSSSSSASSSGERVVPQQYGPYWYCNRQ</sequence>
<dbReference type="Proteomes" id="UP001286456">
    <property type="component" value="Unassembled WGS sequence"/>
</dbReference>
<reference evidence="3" key="2">
    <citation type="submission" date="2023-06" db="EMBL/GenBank/DDBJ databases">
        <authorList>
            <consortium name="Lawrence Berkeley National Laboratory"/>
            <person name="Haridas S."/>
            <person name="Hensen N."/>
            <person name="Bonometti L."/>
            <person name="Westerberg I."/>
            <person name="Brannstrom I.O."/>
            <person name="Guillou S."/>
            <person name="Cros-Aarteil S."/>
            <person name="Calhoun S."/>
            <person name="Kuo A."/>
            <person name="Mondo S."/>
            <person name="Pangilinan J."/>
            <person name="Riley R."/>
            <person name="Labutti K."/>
            <person name="Andreopoulos B."/>
            <person name="Lipzen A."/>
            <person name="Chen C."/>
            <person name="Yanf M."/>
            <person name="Daum C."/>
            <person name="Ng V."/>
            <person name="Clum A."/>
            <person name="Steindorff A."/>
            <person name="Ohm R."/>
            <person name="Martin F."/>
            <person name="Silar P."/>
            <person name="Natvig D."/>
            <person name="Lalanne C."/>
            <person name="Gautier V."/>
            <person name="Ament-Velasquez S.L."/>
            <person name="Kruys A."/>
            <person name="Hutchinson M.I."/>
            <person name="Powell A.J."/>
            <person name="Barry K."/>
            <person name="Miller A.N."/>
            <person name="Grigoriev I.V."/>
            <person name="Debuchy R."/>
            <person name="Gladieux P."/>
            <person name="Thoren M.H."/>
            <person name="Johannesson H."/>
        </authorList>
    </citation>
    <scope>NUCLEOTIDE SEQUENCE</scope>
    <source>
        <strain evidence="3">SMH4131-1</strain>
    </source>
</reference>
<feature type="region of interest" description="Disordered" evidence="1">
    <location>
        <begin position="1"/>
        <end position="33"/>
    </location>
</feature>
<keyword evidence="2" id="KW-1133">Transmembrane helix</keyword>
<evidence type="ECO:0000313" key="4">
    <source>
        <dbReference type="Proteomes" id="UP001286456"/>
    </source>
</evidence>
<keyword evidence="2" id="KW-0812">Transmembrane</keyword>
<protein>
    <submittedName>
        <fullName evidence="3">Uncharacterized protein</fullName>
    </submittedName>
</protein>
<feature type="transmembrane region" description="Helical" evidence="2">
    <location>
        <begin position="38"/>
        <end position="58"/>
    </location>
</feature>
<evidence type="ECO:0000256" key="2">
    <source>
        <dbReference type="SAM" id="Phobius"/>
    </source>
</evidence>
<accession>A0AAE0IFC3</accession>
<name>A0AAE0IFC3_9PEZI</name>
<feature type="region of interest" description="Disordered" evidence="1">
    <location>
        <begin position="89"/>
        <end position="119"/>
    </location>
</feature>
<dbReference type="EMBL" id="JAUEPO010000004">
    <property type="protein sequence ID" value="KAK3323969.1"/>
    <property type="molecule type" value="Genomic_DNA"/>
</dbReference>
<keyword evidence="2" id="KW-0472">Membrane</keyword>
<evidence type="ECO:0000313" key="3">
    <source>
        <dbReference type="EMBL" id="KAK3323969.1"/>
    </source>
</evidence>
<feature type="compositionally biased region" description="Pro residues" evidence="1">
    <location>
        <begin position="15"/>
        <end position="28"/>
    </location>
</feature>
<reference evidence="3" key="1">
    <citation type="journal article" date="2023" name="Mol. Phylogenet. Evol.">
        <title>Genome-scale phylogeny and comparative genomics of the fungal order Sordariales.</title>
        <authorList>
            <person name="Hensen N."/>
            <person name="Bonometti L."/>
            <person name="Westerberg I."/>
            <person name="Brannstrom I.O."/>
            <person name="Guillou S."/>
            <person name="Cros-Aarteil S."/>
            <person name="Calhoun S."/>
            <person name="Haridas S."/>
            <person name="Kuo A."/>
            <person name="Mondo S."/>
            <person name="Pangilinan J."/>
            <person name="Riley R."/>
            <person name="LaButti K."/>
            <person name="Andreopoulos B."/>
            <person name="Lipzen A."/>
            <person name="Chen C."/>
            <person name="Yan M."/>
            <person name="Daum C."/>
            <person name="Ng V."/>
            <person name="Clum A."/>
            <person name="Steindorff A."/>
            <person name="Ohm R.A."/>
            <person name="Martin F."/>
            <person name="Silar P."/>
            <person name="Natvig D.O."/>
            <person name="Lalanne C."/>
            <person name="Gautier V."/>
            <person name="Ament-Velasquez S.L."/>
            <person name="Kruys A."/>
            <person name="Hutchinson M.I."/>
            <person name="Powell A.J."/>
            <person name="Barry K."/>
            <person name="Miller A.N."/>
            <person name="Grigoriev I.V."/>
            <person name="Debuchy R."/>
            <person name="Gladieux P."/>
            <person name="Hiltunen Thoren M."/>
            <person name="Johannesson H."/>
        </authorList>
    </citation>
    <scope>NUCLEOTIDE SEQUENCE</scope>
    <source>
        <strain evidence="3">SMH4131-1</strain>
    </source>
</reference>
<proteinExistence type="predicted"/>
<evidence type="ECO:0000256" key="1">
    <source>
        <dbReference type="SAM" id="MobiDB-lite"/>
    </source>
</evidence>
<gene>
    <name evidence="3" type="ORF">B0T19DRAFT_402237</name>
</gene>
<dbReference type="AlphaFoldDB" id="A0AAE0IFC3"/>
<feature type="compositionally biased region" description="Low complexity" evidence="1">
    <location>
        <begin position="92"/>
        <end position="116"/>
    </location>
</feature>